<keyword evidence="4" id="KW-1185">Reference proteome</keyword>
<feature type="region of interest" description="Disordered" evidence="1">
    <location>
        <begin position="249"/>
        <end position="271"/>
    </location>
</feature>
<sequence length="271" mass="27649">MRKRLFGLLLIAPLCWAEAAMAADNPAPAVRQQGIGGTVRVQPNSVMRLPKRAQELRLQRVEIGEDGALLIPLQVSVLRIEELRMARNARIGVAPGEGRISIEVISGHLADGSIIAAPGATGTFRQRAGNGRDLTLRLQAVEVENLLLDARGGVGAPGYDGLDGASGKASGCFWGSAQKGGDGQSGSDGGPGGAGGRIRLEVPGDFPVERLQTRLEGGVGGAGGKAGKPGAADPDNGCWIYSVDAGRAGRGGQDGANGADGSDGSLDVVRF</sequence>
<dbReference type="GeneID" id="77222354"/>
<dbReference type="AlphaFoldDB" id="A0A2R3ISE5"/>
<keyword evidence="3" id="KW-0176">Collagen</keyword>
<dbReference type="Proteomes" id="UP000238390">
    <property type="component" value="Chromosome"/>
</dbReference>
<evidence type="ECO:0000313" key="3">
    <source>
        <dbReference type="EMBL" id="AVK04753.1"/>
    </source>
</evidence>
<accession>A0A2R3ISE5</accession>
<name>A0A2R3ISE5_9PSED</name>
<feature type="compositionally biased region" description="Gly residues" evidence="1">
    <location>
        <begin position="178"/>
        <end position="196"/>
    </location>
</feature>
<feature type="signal peptide" evidence="2">
    <location>
        <begin position="1"/>
        <end position="22"/>
    </location>
</feature>
<evidence type="ECO:0000313" key="4">
    <source>
        <dbReference type="Proteomes" id="UP000238390"/>
    </source>
</evidence>
<organism evidence="3 4">
    <name type="scientific">Pseudomonas paraeruginosa</name>
    <dbReference type="NCBI Taxonomy" id="2994495"/>
    <lineage>
        <taxon>Bacteria</taxon>
        <taxon>Pseudomonadati</taxon>
        <taxon>Pseudomonadota</taxon>
        <taxon>Gammaproteobacteria</taxon>
        <taxon>Pseudomonadales</taxon>
        <taxon>Pseudomonadaceae</taxon>
        <taxon>Pseudomonas</taxon>
    </lineage>
</organism>
<reference evidence="3 4" key="1">
    <citation type="submission" date="2018-02" db="EMBL/GenBank/DDBJ databases">
        <title>FDA/CDC Antimicrobial Resistant Isolate Bank Genome Sequencing.</title>
        <authorList>
            <person name="Benahmed F.H."/>
            <person name="Lutgring J.D."/>
            <person name="Yoo B."/>
            <person name="Machado M."/>
            <person name="Brown A."/>
            <person name="McAllister G."/>
            <person name="Perry A."/>
            <person name="Halpin A.L."/>
            <person name="Vavikolanu K."/>
            <person name="Ott S."/>
            <person name="Zhao X."/>
            <person name="Tallon L.J."/>
            <person name="Sadzewicz L."/>
            <person name="Aluvathingal J."/>
            <person name="Nadendla S."/>
            <person name="Voskania-kordi A."/>
            <person name="Simonyan V."/>
            <person name="Patel J."/>
            <person name="Shawar R.M."/>
        </authorList>
    </citation>
    <scope>NUCLEOTIDE SEQUENCE [LARGE SCALE GENOMIC DNA]</scope>
    <source>
        <strain evidence="3 4">AR_0356</strain>
    </source>
</reference>
<protein>
    <submittedName>
        <fullName evidence="3">Collagen pro alpha-chain</fullName>
    </submittedName>
</protein>
<keyword evidence="2" id="KW-0732">Signal</keyword>
<evidence type="ECO:0000256" key="1">
    <source>
        <dbReference type="SAM" id="MobiDB-lite"/>
    </source>
</evidence>
<feature type="chain" id="PRO_5044267653" evidence="2">
    <location>
        <begin position="23"/>
        <end position="271"/>
    </location>
</feature>
<evidence type="ECO:0000256" key="2">
    <source>
        <dbReference type="SAM" id="SignalP"/>
    </source>
</evidence>
<gene>
    <name evidence="3" type="ORF">CSB93_5639</name>
</gene>
<feature type="region of interest" description="Disordered" evidence="1">
    <location>
        <begin position="176"/>
        <end position="199"/>
    </location>
</feature>
<feature type="compositionally biased region" description="Low complexity" evidence="1">
    <location>
        <begin position="256"/>
        <end position="265"/>
    </location>
</feature>
<dbReference type="EMBL" id="CP027169">
    <property type="protein sequence ID" value="AVK04753.1"/>
    <property type="molecule type" value="Genomic_DNA"/>
</dbReference>
<dbReference type="RefSeq" id="WP_012076749.1">
    <property type="nucleotide sequence ID" value="NZ_CP020560.1"/>
</dbReference>
<proteinExistence type="predicted"/>